<keyword evidence="1" id="KW-0732">Signal</keyword>
<reference evidence="2 3" key="1">
    <citation type="submission" date="2016-11" db="EMBL/GenBank/DDBJ databases">
        <authorList>
            <person name="Jaros S."/>
            <person name="Januszkiewicz K."/>
            <person name="Wedrychowicz H."/>
        </authorList>
    </citation>
    <scope>NUCLEOTIDE SEQUENCE [LARGE SCALE GENOMIC DNA]</scope>
    <source>
        <strain evidence="2 3">KHT3</strain>
    </source>
</reference>
<dbReference type="EMBL" id="FRBD01000004">
    <property type="protein sequence ID" value="SHK49386.1"/>
    <property type="molecule type" value="Genomic_DNA"/>
</dbReference>
<accession>A0A1M6SXH3</accession>
<protein>
    <recommendedName>
        <fullName evidence="4">Lipoprotein</fullName>
    </recommendedName>
</protein>
<evidence type="ECO:0000313" key="2">
    <source>
        <dbReference type="EMBL" id="SHK49386.1"/>
    </source>
</evidence>
<dbReference type="Proteomes" id="UP000184130">
    <property type="component" value="Unassembled WGS sequence"/>
</dbReference>
<dbReference type="PROSITE" id="PS51257">
    <property type="entry name" value="PROKAR_LIPOPROTEIN"/>
    <property type="match status" value="1"/>
</dbReference>
<organism evidence="2 3">
    <name type="scientific">Xylanibacter ruminicola</name>
    <name type="common">Prevotella ruminicola</name>
    <dbReference type="NCBI Taxonomy" id="839"/>
    <lineage>
        <taxon>Bacteria</taxon>
        <taxon>Pseudomonadati</taxon>
        <taxon>Bacteroidota</taxon>
        <taxon>Bacteroidia</taxon>
        <taxon>Bacteroidales</taxon>
        <taxon>Prevotellaceae</taxon>
        <taxon>Xylanibacter</taxon>
    </lineage>
</organism>
<evidence type="ECO:0000313" key="3">
    <source>
        <dbReference type="Proteomes" id="UP000184130"/>
    </source>
</evidence>
<sequence>MESILSRKRLKLFVYVFLGVCAFTACSEDERNTESLVDPWTRERTPVNFRLESQIGNAVITNDRRDDGVGTIHVSLITGGLDMSKVKVDAVDFKFPQSEFCPESSVNAGDYIDLSSGSAKLTVTAYNGETRVYTVDYEQFTDPLEGTYIHAPIPGILDASAPQSSMVIIGGWTDAIVMSTDMDKSWHWGEGYTHNDEMDNTLSFMLTDADPETGLTRGTTVNLAGDNGAYANYVYNNTNDVNAFYRIFPAGASRWAKDSDGNIHVYAIDDTDYANELYVVKFLPAGTYTFSTKDITIGDCAFMREHVTEEVIDWNWPDTRWMVDNIHNTFWMMHKSSDNPVEGHGELAK</sequence>
<name>A0A1M6SXH3_XYLRU</name>
<proteinExistence type="predicted"/>
<evidence type="ECO:0000256" key="1">
    <source>
        <dbReference type="SAM" id="SignalP"/>
    </source>
</evidence>
<dbReference type="AlphaFoldDB" id="A0A1M6SXH3"/>
<gene>
    <name evidence="2" type="ORF">SAMN05216463_10497</name>
</gene>
<feature type="signal peptide" evidence="1">
    <location>
        <begin position="1"/>
        <end position="27"/>
    </location>
</feature>
<feature type="chain" id="PRO_5009920987" description="Lipoprotein" evidence="1">
    <location>
        <begin position="28"/>
        <end position="349"/>
    </location>
</feature>
<evidence type="ECO:0008006" key="4">
    <source>
        <dbReference type="Google" id="ProtNLM"/>
    </source>
</evidence>